<proteinExistence type="predicted"/>
<dbReference type="PANTHER" id="PTHR12197">
    <property type="entry name" value="HISTONE-LYSINE N-METHYLTRANSFERASE SMYD"/>
    <property type="match status" value="1"/>
</dbReference>
<evidence type="ECO:0000259" key="1">
    <source>
        <dbReference type="PROSITE" id="PS50280"/>
    </source>
</evidence>
<sequence>MSYIDPRLIKTVIKGKGRGFIAKENIPANTIILREEPDFFLEVTENTISDVFELLYKIFTSGNNNKINRFLDLTPSTIHNFSNYFDKTRKELEKLKNTKLNYIYEFFKNNYNHDEITLFCVKYMCNAFEFGNACSILYIGRIFNHSCLPNIIFYRVKNMMYFMTVIEIKKGQELFDNYVDINESKKNRQNRLLNQYGFICDCLRCKDNHKYDNYVNFVNNTRNKIMSNLDNQNQL</sequence>
<feature type="domain" description="SET" evidence="1">
    <location>
        <begin position="6"/>
        <end position="179"/>
    </location>
</feature>
<dbReference type="InterPro" id="IPR001214">
    <property type="entry name" value="SET_dom"/>
</dbReference>
<reference evidence="2" key="1">
    <citation type="submission" date="2019-07" db="EMBL/GenBank/DDBJ databases">
        <title>The discovery of a new lineage B mimivirus raises questions about particles surface fibrils.</title>
        <authorList>
            <person name="Silva L.K.S."/>
            <person name="Rodrigues R.A.L."/>
            <person name="Andrade A.C.S.P."/>
            <person name="Hikida H."/>
            <person name="Andreani J."/>
            <person name="Levasseur A."/>
            <person name="La Scola B."/>
            <person name="Abrahao J.S."/>
        </authorList>
    </citation>
    <scope>NUCLEOTIDE SEQUENCE</scope>
    <source>
        <strain evidence="2">B60</strain>
    </source>
</reference>
<accession>A0A6G6AAK6</accession>
<dbReference type="InterPro" id="IPR050869">
    <property type="entry name" value="H3K4_H4K5_MeTrfase"/>
</dbReference>
<evidence type="ECO:0000313" key="2">
    <source>
        <dbReference type="EMBL" id="QID05875.1"/>
    </source>
</evidence>
<dbReference type="CDD" id="cd20071">
    <property type="entry name" value="SET_SMYD"/>
    <property type="match status" value="1"/>
</dbReference>
<dbReference type="SUPFAM" id="SSF82199">
    <property type="entry name" value="SET domain"/>
    <property type="match status" value="1"/>
</dbReference>
<dbReference type="PROSITE" id="PS50280">
    <property type="entry name" value="SET"/>
    <property type="match status" value="1"/>
</dbReference>
<dbReference type="EMBL" id="MN175499">
    <property type="protein sequence ID" value="QID05875.1"/>
    <property type="molecule type" value="Genomic_DNA"/>
</dbReference>
<dbReference type="Pfam" id="PF00856">
    <property type="entry name" value="SET"/>
    <property type="match status" value="1"/>
</dbReference>
<dbReference type="InterPro" id="IPR046341">
    <property type="entry name" value="SET_dom_sf"/>
</dbReference>
<dbReference type="SMART" id="SM00317">
    <property type="entry name" value="SET"/>
    <property type="match status" value="1"/>
</dbReference>
<protein>
    <submittedName>
        <fullName evidence="2">Putative peptidoglycan-linked protein</fullName>
    </submittedName>
</protein>
<dbReference type="PANTHER" id="PTHR12197:SF251">
    <property type="entry name" value="EG:BACR7C10.4 PROTEIN"/>
    <property type="match status" value="1"/>
</dbReference>
<name>A0A6G6AAK6_9VIRU</name>
<organism evidence="2">
    <name type="scientific">Borely moumouvirus</name>
    <dbReference type="NCBI Taxonomy" id="2712067"/>
    <lineage>
        <taxon>Viruses</taxon>
        <taxon>Varidnaviria</taxon>
        <taxon>Bamfordvirae</taxon>
        <taxon>Nucleocytoviricota</taxon>
        <taxon>Megaviricetes</taxon>
        <taxon>Imitervirales</taxon>
        <taxon>Mimiviridae</taxon>
        <taxon>Megamimivirinae</taxon>
        <taxon>Moumouvirus</taxon>
    </lineage>
</organism>
<dbReference type="InterPro" id="IPR011990">
    <property type="entry name" value="TPR-like_helical_dom_sf"/>
</dbReference>
<dbReference type="Gene3D" id="1.25.40.10">
    <property type="entry name" value="Tetratricopeptide repeat domain"/>
    <property type="match status" value="1"/>
</dbReference>
<dbReference type="Gene3D" id="2.170.270.10">
    <property type="entry name" value="SET domain"/>
    <property type="match status" value="1"/>
</dbReference>